<gene>
    <name evidence="3" type="ORF">SAMN05660662_1895</name>
</gene>
<dbReference type="STRING" id="1550231.SAMN05660662_1895"/>
<dbReference type="OrthoDB" id="7210869at2"/>
<evidence type="ECO:0000256" key="1">
    <source>
        <dbReference type="ARBA" id="ARBA00006817"/>
    </source>
</evidence>
<dbReference type="CDD" id="cd07814">
    <property type="entry name" value="SRPBCC_CalC_Aha1-like"/>
    <property type="match status" value="1"/>
</dbReference>
<name>A0A1G7KJ42_9ACTN</name>
<evidence type="ECO:0000259" key="2">
    <source>
        <dbReference type="Pfam" id="PF08327"/>
    </source>
</evidence>
<dbReference type="EMBL" id="FNBT01000003">
    <property type="protein sequence ID" value="SDF37074.1"/>
    <property type="molecule type" value="Genomic_DNA"/>
</dbReference>
<dbReference type="InterPro" id="IPR023393">
    <property type="entry name" value="START-like_dom_sf"/>
</dbReference>
<proteinExistence type="inferred from homology"/>
<keyword evidence="4" id="KW-1185">Reference proteome</keyword>
<dbReference type="Proteomes" id="UP000199406">
    <property type="component" value="Unassembled WGS sequence"/>
</dbReference>
<reference evidence="4" key="1">
    <citation type="submission" date="2016-10" db="EMBL/GenBank/DDBJ databases">
        <authorList>
            <person name="Varghese N."/>
            <person name="Submissions S."/>
        </authorList>
    </citation>
    <scope>NUCLEOTIDE SEQUENCE [LARGE SCALE GENOMIC DNA]</scope>
    <source>
        <strain evidence="4">DSM 44268</strain>
    </source>
</reference>
<comment type="similarity">
    <text evidence="1">Belongs to the AHA1 family.</text>
</comment>
<dbReference type="InterPro" id="IPR013538">
    <property type="entry name" value="ASHA1/2-like_C"/>
</dbReference>
<dbReference type="AlphaFoldDB" id="A0A1G7KJ42"/>
<sequence length="254" mass="27903">MIARVWRGWVRTERLAEYVAIVDRTGLAGYRRTPGNAGAQLLTRDLGEGRTELITISWWTDLQHIKSFAGEDIELAIYYPEDDEYLLERESTVAHFEVTPPREVPDGVQPDAGTPAFTLTRVYPAAPPVVFAHFTEPAPFCRWFVVDGHTTPPDRVTLDARPGGRISGTMVAQQDGQEIPFSATYGRVEPPWTVQFGFSGPPEVVTMTLTDLGAAGTQLTYRNEGCPPEDRAEALVGVGRMLDALEASLTGAAR</sequence>
<evidence type="ECO:0000313" key="4">
    <source>
        <dbReference type="Proteomes" id="UP000199406"/>
    </source>
</evidence>
<dbReference type="Pfam" id="PF08327">
    <property type="entry name" value="AHSA1"/>
    <property type="match status" value="1"/>
</dbReference>
<dbReference type="Gene3D" id="3.30.530.20">
    <property type="match status" value="1"/>
</dbReference>
<accession>A0A1G7KJ42</accession>
<feature type="domain" description="Activator of Hsp90 ATPase homologue 1/2-like C-terminal" evidence="2">
    <location>
        <begin position="125"/>
        <end position="249"/>
    </location>
</feature>
<dbReference type="SUPFAM" id="SSF55961">
    <property type="entry name" value="Bet v1-like"/>
    <property type="match status" value="1"/>
</dbReference>
<dbReference type="SUPFAM" id="SSF54909">
    <property type="entry name" value="Dimeric alpha+beta barrel"/>
    <property type="match status" value="1"/>
</dbReference>
<dbReference type="RefSeq" id="WP_091765147.1">
    <property type="nucleotide sequence ID" value="NZ_FNBT01000003.1"/>
</dbReference>
<evidence type="ECO:0000313" key="3">
    <source>
        <dbReference type="EMBL" id="SDF37074.1"/>
    </source>
</evidence>
<organism evidence="3 4">
    <name type="scientific">Blastococcus aurantiacus</name>
    <dbReference type="NCBI Taxonomy" id="1550231"/>
    <lineage>
        <taxon>Bacteria</taxon>
        <taxon>Bacillati</taxon>
        <taxon>Actinomycetota</taxon>
        <taxon>Actinomycetes</taxon>
        <taxon>Geodermatophilales</taxon>
        <taxon>Geodermatophilaceae</taxon>
        <taxon>Blastococcus</taxon>
    </lineage>
</organism>
<dbReference type="InterPro" id="IPR011008">
    <property type="entry name" value="Dimeric_a/b-barrel"/>
</dbReference>
<protein>
    <submittedName>
        <fullName evidence="3">Uncharacterized conserved protein YndB, AHSA1/START domain</fullName>
    </submittedName>
</protein>